<organism evidence="2 3">
    <name type="scientific">Potamilus streckersoni</name>
    <dbReference type="NCBI Taxonomy" id="2493646"/>
    <lineage>
        <taxon>Eukaryota</taxon>
        <taxon>Metazoa</taxon>
        <taxon>Spiralia</taxon>
        <taxon>Lophotrochozoa</taxon>
        <taxon>Mollusca</taxon>
        <taxon>Bivalvia</taxon>
        <taxon>Autobranchia</taxon>
        <taxon>Heteroconchia</taxon>
        <taxon>Palaeoheterodonta</taxon>
        <taxon>Unionida</taxon>
        <taxon>Unionoidea</taxon>
        <taxon>Unionidae</taxon>
        <taxon>Ambleminae</taxon>
        <taxon>Lampsilini</taxon>
        <taxon>Potamilus</taxon>
    </lineage>
</organism>
<evidence type="ECO:0000256" key="1">
    <source>
        <dbReference type="SAM" id="MobiDB-lite"/>
    </source>
</evidence>
<dbReference type="EMBL" id="JAEAOA010000786">
    <property type="protein sequence ID" value="KAK3605174.1"/>
    <property type="molecule type" value="Genomic_DNA"/>
</dbReference>
<proteinExistence type="predicted"/>
<reference evidence="2" key="1">
    <citation type="journal article" date="2021" name="Genome Biol. Evol.">
        <title>A High-Quality Reference Genome for a Parasitic Bivalve with Doubly Uniparental Inheritance (Bivalvia: Unionida).</title>
        <authorList>
            <person name="Smith C.H."/>
        </authorList>
    </citation>
    <scope>NUCLEOTIDE SEQUENCE</scope>
    <source>
        <strain evidence="2">CHS0354</strain>
    </source>
</reference>
<dbReference type="AlphaFoldDB" id="A0AAE0W8N1"/>
<evidence type="ECO:0000313" key="3">
    <source>
        <dbReference type="Proteomes" id="UP001195483"/>
    </source>
</evidence>
<feature type="compositionally biased region" description="Polar residues" evidence="1">
    <location>
        <begin position="253"/>
        <end position="264"/>
    </location>
</feature>
<reference evidence="2" key="3">
    <citation type="submission" date="2023-05" db="EMBL/GenBank/DDBJ databases">
        <authorList>
            <person name="Smith C.H."/>
        </authorList>
    </citation>
    <scope>NUCLEOTIDE SEQUENCE</scope>
    <source>
        <strain evidence="2">CHS0354</strain>
        <tissue evidence="2">Mantle</tissue>
    </source>
</reference>
<name>A0AAE0W8N1_9BIVA</name>
<sequence>MLLKCPLAHICYQNLKPVPGISTEAGYSGQPSAFSHYEDCTGQNNCTVPVAWNYTLLCCDQDVYLARTNFMRMHYQCIAESSIVELSSVLGFGPQREVHIRNLNYPQRIPNCSISTGYHAMIQSSSGTIVIKALDLRLSFNSTGLCSQQLHIVDGNLEKDITCYNNNNFKETTLYNSTTNSITVRMDNTLSNVIGNFWIKVTANDANATLSMNIVKAHVMYDCGDDLEVEVPIDSRTKLAECSSGVILYTNISQQENPEIPTSNEHQDGTTRDQQELTTIAPENQPSYTTGKMMSNTFEENNVEEYTEEACYGSNADDYLQPSCSNGHVIYVSDVYAYAKKKSTGCLEVSYPVYFHNETYCCRYVNETEDFTLIEDIATQFRSYHTSNDSLYIWNTGYPAPMEKCNVSTGYYCDVESNNGSIVIAAVDLRLAFNSTGQCAQQLHVTDGDQVKYITCYDDNNFKETILYQSSHSRILIRLDNTLPYSGGHFWIKVSGNNINATLTMLCGGSVRKYTCGSELGVTMPVSNITAVASCSSGEFILSNHTFTTLTSSGIYGSTLASSAGNTISNVYSSTTDSVKMSTANTNVSRYHYLQTTARVSIVVTNYTSGVEKYVDEACYGSHQDDYVEPSCPDGYVIYVSDVYTYAKKKSTGCPKESSYFFHNETYCCRYINDTEDCGLRYSGYPSDFSHYIDCAGVQYCKVPVAWNDTLLCCDQSTYLARTNYMRMYYQCIQESRIADIGSPKIYADEREFYLWNNGYSNKIQNCSLTSGDTCFIKSSSGSIIVAAMDLKLALNSTGHCVQKLHVTDGNKEMDITCYDNNNFKETVLYHSTNSNITIRLDNVLMDSDGRFWIKVTANGINSTLSMACGGSNPVYRCGNEINIEAPNESTSLVAQCSSGKPADPTDPEATNHTAIVCYNENQDMSVYHLMCSDGKLIRIVELYAMAKLKNVGCDNTTQSSPNNCCNYSVDDCSIRYTGDYSQYRECNGKNICNISLLNIEINGSCGQTYLEKANYIYILYQCIPGSILQSGTFTNKSSAYISNLEFSGPITACNTGMMCTIKSTYGTITITALDVRFALNQKGKCAQRLHITDGAYEAEISCFHNNNFDDEIVYISQTDVLQIRLDNILNSTAGFVWISLKPNNDDARLIGSCSAQQPVYTCGDEELPSIEDTREYRLNNLD</sequence>
<feature type="compositionally biased region" description="Basic and acidic residues" evidence="1">
    <location>
        <begin position="265"/>
        <end position="275"/>
    </location>
</feature>
<accession>A0AAE0W8N1</accession>
<evidence type="ECO:0000313" key="2">
    <source>
        <dbReference type="EMBL" id="KAK3605174.1"/>
    </source>
</evidence>
<feature type="region of interest" description="Disordered" evidence="1">
    <location>
        <begin position="253"/>
        <end position="276"/>
    </location>
</feature>
<keyword evidence="3" id="KW-1185">Reference proteome</keyword>
<dbReference type="Proteomes" id="UP001195483">
    <property type="component" value="Unassembled WGS sequence"/>
</dbReference>
<protein>
    <submittedName>
        <fullName evidence="2">Uncharacterized protein</fullName>
    </submittedName>
</protein>
<gene>
    <name evidence="2" type="ORF">CHS0354_012979</name>
</gene>
<comment type="caution">
    <text evidence="2">The sequence shown here is derived from an EMBL/GenBank/DDBJ whole genome shotgun (WGS) entry which is preliminary data.</text>
</comment>
<dbReference type="CDD" id="cd22823">
    <property type="entry name" value="Gal_Rha_Lectin"/>
    <property type="match status" value="1"/>
</dbReference>
<reference evidence="2" key="2">
    <citation type="journal article" date="2021" name="Genome Biol. Evol.">
        <title>Developing a high-quality reference genome for a parasitic bivalve with doubly uniparental inheritance (Bivalvia: Unionida).</title>
        <authorList>
            <person name="Smith C.H."/>
        </authorList>
    </citation>
    <scope>NUCLEOTIDE SEQUENCE</scope>
    <source>
        <strain evidence="2">CHS0354</strain>
        <tissue evidence="2">Mantle</tissue>
    </source>
</reference>